<dbReference type="EMBL" id="AMCI01001751">
    <property type="protein sequence ID" value="EJX04615.1"/>
    <property type="molecule type" value="Genomic_DNA"/>
</dbReference>
<dbReference type="AlphaFoldDB" id="J9GVN8"/>
<reference evidence="1" key="1">
    <citation type="journal article" date="2012" name="PLoS ONE">
        <title>Gene sets for utilization of primary and secondary nutrition supplies in the distal gut of endangered iberian lynx.</title>
        <authorList>
            <person name="Alcaide M."/>
            <person name="Messina E."/>
            <person name="Richter M."/>
            <person name="Bargiela R."/>
            <person name="Peplies J."/>
            <person name="Huws S.A."/>
            <person name="Newbold C.J."/>
            <person name="Golyshin P.N."/>
            <person name="Simon M.A."/>
            <person name="Lopez G."/>
            <person name="Yakimov M.M."/>
            <person name="Ferrer M."/>
        </authorList>
    </citation>
    <scope>NUCLEOTIDE SEQUENCE</scope>
</reference>
<protein>
    <submittedName>
        <fullName evidence="1">Uncharacterized protein</fullName>
    </submittedName>
</protein>
<accession>J9GVN8</accession>
<name>J9GVN8_9ZZZZ</name>
<organism evidence="1">
    <name type="scientific">gut metagenome</name>
    <dbReference type="NCBI Taxonomy" id="749906"/>
    <lineage>
        <taxon>unclassified sequences</taxon>
        <taxon>metagenomes</taxon>
        <taxon>organismal metagenomes</taxon>
    </lineage>
</organism>
<gene>
    <name evidence="1" type="ORF">EVA_07278</name>
</gene>
<proteinExistence type="predicted"/>
<sequence length="51" mass="5809">MLEAANDINKYNALTTMTNTVDQYIYYVPVPDEMKNPADEVANIKEEPSPF</sequence>
<comment type="caution">
    <text evidence="1">The sequence shown here is derived from an EMBL/GenBank/DDBJ whole genome shotgun (WGS) entry which is preliminary data.</text>
</comment>
<evidence type="ECO:0000313" key="1">
    <source>
        <dbReference type="EMBL" id="EJX04615.1"/>
    </source>
</evidence>